<dbReference type="RefSeq" id="WP_344564936.1">
    <property type="nucleotide sequence ID" value="NZ_BAAARJ010000006.1"/>
</dbReference>
<protein>
    <submittedName>
        <fullName evidence="2">Uncharacterized protein</fullName>
    </submittedName>
</protein>
<evidence type="ECO:0000313" key="2">
    <source>
        <dbReference type="EMBL" id="GAA2609226.1"/>
    </source>
</evidence>
<evidence type="ECO:0000256" key="1">
    <source>
        <dbReference type="SAM" id="MobiDB-lite"/>
    </source>
</evidence>
<organism evidence="2 3">
    <name type="scientific">Streptomyces axinellae</name>
    <dbReference type="NCBI Taxonomy" id="552788"/>
    <lineage>
        <taxon>Bacteria</taxon>
        <taxon>Bacillati</taxon>
        <taxon>Actinomycetota</taxon>
        <taxon>Actinomycetes</taxon>
        <taxon>Kitasatosporales</taxon>
        <taxon>Streptomycetaceae</taxon>
        <taxon>Streptomyces</taxon>
    </lineage>
</organism>
<sequence length="42" mass="4156">MSASTQLAAALADLDTHTEAGSEGGEGEAVPRCGCYAAETDV</sequence>
<comment type="caution">
    <text evidence="2">The sequence shown here is derived from an EMBL/GenBank/DDBJ whole genome shotgun (WGS) entry which is preliminary data.</text>
</comment>
<dbReference type="EMBL" id="BAAARJ010000006">
    <property type="protein sequence ID" value="GAA2609226.1"/>
    <property type="molecule type" value="Genomic_DNA"/>
</dbReference>
<keyword evidence="3" id="KW-1185">Reference proteome</keyword>
<gene>
    <name evidence="2" type="ORF">GCM10009863_23500</name>
</gene>
<dbReference type="Proteomes" id="UP001501447">
    <property type="component" value="Unassembled WGS sequence"/>
</dbReference>
<name>A0ABP6CDV4_9ACTN</name>
<evidence type="ECO:0000313" key="3">
    <source>
        <dbReference type="Proteomes" id="UP001501447"/>
    </source>
</evidence>
<proteinExistence type="predicted"/>
<reference evidence="3" key="1">
    <citation type="journal article" date="2019" name="Int. J. Syst. Evol. Microbiol.">
        <title>The Global Catalogue of Microorganisms (GCM) 10K type strain sequencing project: providing services to taxonomists for standard genome sequencing and annotation.</title>
        <authorList>
            <consortium name="The Broad Institute Genomics Platform"/>
            <consortium name="The Broad Institute Genome Sequencing Center for Infectious Disease"/>
            <person name="Wu L."/>
            <person name="Ma J."/>
        </authorList>
    </citation>
    <scope>NUCLEOTIDE SEQUENCE [LARGE SCALE GENOMIC DNA]</scope>
    <source>
        <strain evidence="3">JCM 16373</strain>
    </source>
</reference>
<accession>A0ABP6CDV4</accession>
<feature type="region of interest" description="Disordered" evidence="1">
    <location>
        <begin position="1"/>
        <end position="31"/>
    </location>
</feature>